<dbReference type="GO" id="GO:0016887">
    <property type="term" value="F:ATP hydrolysis activity"/>
    <property type="evidence" value="ECO:0007669"/>
    <property type="project" value="InterPro"/>
</dbReference>
<dbReference type="PROSITE" id="PS50929">
    <property type="entry name" value="ABC_TM1F"/>
    <property type="match status" value="1"/>
</dbReference>
<dbReference type="FunFam" id="3.40.50.300:FF:000287">
    <property type="entry name" value="Multidrug ABC transporter ATP-binding protein"/>
    <property type="match status" value="1"/>
</dbReference>
<dbReference type="SUPFAM" id="SSF52540">
    <property type="entry name" value="P-loop containing nucleoside triphosphate hydrolases"/>
    <property type="match status" value="1"/>
</dbReference>
<dbReference type="InterPro" id="IPR036640">
    <property type="entry name" value="ABC1_TM_sf"/>
</dbReference>
<keyword evidence="5" id="KW-0547">Nucleotide-binding</keyword>
<dbReference type="InterPro" id="IPR027417">
    <property type="entry name" value="P-loop_NTPase"/>
</dbReference>
<gene>
    <name evidence="12" type="ORF">QJ521_03835</name>
</gene>
<dbReference type="PROSITE" id="PS50893">
    <property type="entry name" value="ABC_TRANSPORTER_2"/>
    <property type="match status" value="1"/>
</dbReference>
<comment type="subcellular location">
    <subcellularLocation>
        <location evidence="1">Cell membrane</location>
        <topology evidence="1">Multi-pass membrane protein</topology>
    </subcellularLocation>
</comment>
<dbReference type="PANTHER" id="PTHR43394:SF1">
    <property type="entry name" value="ATP-BINDING CASSETTE SUB-FAMILY B MEMBER 10, MITOCHONDRIAL"/>
    <property type="match status" value="1"/>
</dbReference>
<feature type="transmembrane region" description="Helical" evidence="9">
    <location>
        <begin position="32"/>
        <end position="52"/>
    </location>
</feature>
<organism evidence="12 13">
    <name type="scientific">Peloplasma aerotolerans</name>
    <dbReference type="NCBI Taxonomy" id="3044389"/>
    <lineage>
        <taxon>Bacteria</taxon>
        <taxon>Bacillati</taxon>
        <taxon>Mycoplasmatota</taxon>
        <taxon>Mollicutes</taxon>
        <taxon>Acholeplasmatales</taxon>
        <taxon>Acholeplasmataceae</taxon>
        <taxon>Peloplasma</taxon>
    </lineage>
</organism>
<feature type="transmembrane region" description="Helical" evidence="9">
    <location>
        <begin position="249"/>
        <end position="272"/>
    </location>
</feature>
<protein>
    <submittedName>
        <fullName evidence="12">ABC transporter ATP-binding protein</fullName>
    </submittedName>
</protein>
<evidence type="ECO:0000256" key="7">
    <source>
        <dbReference type="ARBA" id="ARBA00022989"/>
    </source>
</evidence>
<evidence type="ECO:0000256" key="3">
    <source>
        <dbReference type="ARBA" id="ARBA00022448"/>
    </source>
</evidence>
<feature type="transmembrane region" description="Helical" evidence="9">
    <location>
        <begin position="278"/>
        <end position="300"/>
    </location>
</feature>
<feature type="transmembrane region" description="Helical" evidence="9">
    <location>
        <begin position="72"/>
        <end position="91"/>
    </location>
</feature>
<dbReference type="Pfam" id="PF00005">
    <property type="entry name" value="ABC_tran"/>
    <property type="match status" value="1"/>
</dbReference>
<dbReference type="EMBL" id="JASCXW010000008">
    <property type="protein sequence ID" value="MDI6452689.1"/>
    <property type="molecule type" value="Genomic_DNA"/>
</dbReference>
<dbReference type="CDD" id="cd03254">
    <property type="entry name" value="ABCC_Glucan_exporter_like"/>
    <property type="match status" value="1"/>
</dbReference>
<evidence type="ECO:0000256" key="9">
    <source>
        <dbReference type="SAM" id="Phobius"/>
    </source>
</evidence>
<dbReference type="PROSITE" id="PS00211">
    <property type="entry name" value="ABC_TRANSPORTER_1"/>
    <property type="match status" value="1"/>
</dbReference>
<proteinExistence type="inferred from homology"/>
<dbReference type="RefSeq" id="WP_282839107.1">
    <property type="nucleotide sequence ID" value="NZ_JASCXW010000008.1"/>
</dbReference>
<reference evidence="12" key="1">
    <citation type="submission" date="2023-05" db="EMBL/GenBank/DDBJ databases">
        <title>Mariniplasma microaerophilum sp. nov., a novel anaerobic mollicute isolated from terrestrial mud volcano, Taman Peninsula, Russia.</title>
        <authorList>
            <person name="Khomyakova M.A."/>
            <person name="Merkel A.Y."/>
            <person name="Slobodkin A.I."/>
        </authorList>
    </citation>
    <scope>NUCLEOTIDE SEQUENCE</scope>
    <source>
        <strain evidence="12">M4Ah</strain>
    </source>
</reference>
<evidence type="ECO:0000313" key="12">
    <source>
        <dbReference type="EMBL" id="MDI6452689.1"/>
    </source>
</evidence>
<dbReference type="InterPro" id="IPR003439">
    <property type="entry name" value="ABC_transporter-like_ATP-bd"/>
</dbReference>
<evidence type="ECO:0000256" key="4">
    <source>
        <dbReference type="ARBA" id="ARBA00022692"/>
    </source>
</evidence>
<accession>A0AAW6U9Q7</accession>
<dbReference type="Gene3D" id="3.40.50.300">
    <property type="entry name" value="P-loop containing nucleotide triphosphate hydrolases"/>
    <property type="match status" value="1"/>
</dbReference>
<keyword evidence="8 9" id="KW-0472">Membrane</keyword>
<dbReference type="SUPFAM" id="SSF90123">
    <property type="entry name" value="ABC transporter transmembrane region"/>
    <property type="match status" value="1"/>
</dbReference>
<dbReference type="InterPro" id="IPR017871">
    <property type="entry name" value="ABC_transporter-like_CS"/>
</dbReference>
<evidence type="ECO:0000313" key="13">
    <source>
        <dbReference type="Proteomes" id="UP001431532"/>
    </source>
</evidence>
<dbReference type="CDD" id="cd18540">
    <property type="entry name" value="ABC_6TM_exporter_like"/>
    <property type="match status" value="1"/>
</dbReference>
<evidence type="ECO:0000256" key="1">
    <source>
        <dbReference type="ARBA" id="ARBA00004651"/>
    </source>
</evidence>
<dbReference type="PANTHER" id="PTHR43394">
    <property type="entry name" value="ATP-DEPENDENT PERMEASE MDL1, MITOCHONDRIAL"/>
    <property type="match status" value="1"/>
</dbReference>
<evidence type="ECO:0000256" key="6">
    <source>
        <dbReference type="ARBA" id="ARBA00022840"/>
    </source>
</evidence>
<name>A0AAW6U9Q7_9MOLU</name>
<dbReference type="GO" id="GO:0005886">
    <property type="term" value="C:plasma membrane"/>
    <property type="evidence" value="ECO:0007669"/>
    <property type="project" value="UniProtKB-SubCell"/>
</dbReference>
<keyword evidence="4 9" id="KW-0812">Transmembrane</keyword>
<comment type="similarity">
    <text evidence="2">Belongs to the ABC transporter superfamily.</text>
</comment>
<feature type="domain" description="ABC transporter" evidence="10">
    <location>
        <begin position="361"/>
        <end position="595"/>
    </location>
</feature>
<keyword evidence="3" id="KW-0813">Transport</keyword>
<dbReference type="Gene3D" id="1.20.1560.10">
    <property type="entry name" value="ABC transporter type 1, transmembrane domain"/>
    <property type="match status" value="1"/>
</dbReference>
<dbReference type="InterPro" id="IPR003593">
    <property type="entry name" value="AAA+_ATPase"/>
</dbReference>
<keyword evidence="6 12" id="KW-0067">ATP-binding</keyword>
<evidence type="ECO:0000259" key="10">
    <source>
        <dbReference type="PROSITE" id="PS50893"/>
    </source>
</evidence>
<feature type="transmembrane region" description="Helical" evidence="9">
    <location>
        <begin position="140"/>
        <end position="166"/>
    </location>
</feature>
<dbReference type="Proteomes" id="UP001431532">
    <property type="component" value="Unassembled WGS sequence"/>
</dbReference>
<comment type="caution">
    <text evidence="12">The sequence shown here is derived from an EMBL/GenBank/DDBJ whole genome shotgun (WGS) entry which is preliminary data.</text>
</comment>
<evidence type="ECO:0000256" key="5">
    <source>
        <dbReference type="ARBA" id="ARBA00022741"/>
    </source>
</evidence>
<keyword evidence="13" id="KW-1185">Reference proteome</keyword>
<dbReference type="GO" id="GO:0015421">
    <property type="term" value="F:ABC-type oligopeptide transporter activity"/>
    <property type="evidence" value="ECO:0007669"/>
    <property type="project" value="TreeGrafter"/>
</dbReference>
<keyword evidence="7 9" id="KW-1133">Transmembrane helix</keyword>
<dbReference type="InterPro" id="IPR039421">
    <property type="entry name" value="Type_1_exporter"/>
</dbReference>
<evidence type="ECO:0000256" key="8">
    <source>
        <dbReference type="ARBA" id="ARBA00023136"/>
    </source>
</evidence>
<evidence type="ECO:0000259" key="11">
    <source>
        <dbReference type="PROSITE" id="PS50929"/>
    </source>
</evidence>
<feature type="transmembrane region" description="Helical" evidence="9">
    <location>
        <begin position="172"/>
        <end position="190"/>
    </location>
</feature>
<evidence type="ECO:0000256" key="2">
    <source>
        <dbReference type="ARBA" id="ARBA00005417"/>
    </source>
</evidence>
<dbReference type="AlphaFoldDB" id="A0AAW6U9Q7"/>
<dbReference type="GO" id="GO:0005524">
    <property type="term" value="F:ATP binding"/>
    <property type="evidence" value="ECO:0007669"/>
    <property type="project" value="UniProtKB-KW"/>
</dbReference>
<dbReference type="InterPro" id="IPR011527">
    <property type="entry name" value="ABC1_TM_dom"/>
</dbReference>
<dbReference type="Pfam" id="PF00664">
    <property type="entry name" value="ABC_membrane"/>
    <property type="match status" value="1"/>
</dbReference>
<dbReference type="SMART" id="SM00382">
    <property type="entry name" value="AAA"/>
    <property type="match status" value="1"/>
</dbReference>
<feature type="domain" description="ABC transmembrane type-1" evidence="11">
    <location>
        <begin position="33"/>
        <end position="315"/>
    </location>
</feature>
<sequence length="609" mass="68684">MQREDEHDVQYKIQLSTWKKILSIVFKSKKNLILLALFSGMLAILDGAFPLINRYAIDVFFVEGDYSTWPYFVAANLLVAAGFGLCVWGFIHQAGVIEADTSYELRRQAFKNLQTLSYSYFDQTPQGWVMARMTSDARRLSLIISWGLVDFVWAGLSMIIIMIILYATFAKLALIITIILPIMLAVAYVFRKLILKQHRKARKYNSQLTAQYSEGFLGAKTTKSLSIEESNYDEFAYTAQLLKKSSIKAVISSAVFSSIILVLAYIAVATTMIQGSVYVLEVVITVGTLSMFIAYTVNFFEPVMAISRILSDFQNAQASAERIVGLIEIKSDLVDTKEVEEKYGSLFNDKKENWEDLKGDVEFKDLTFYYNENEVILDHFNLKVKAGQSVALVGHTGSGKTTLINLLSRFYEPKEGLILIDGKDYRERSIHWLHSRLGYVLQSPHLFSTTVMENIRYGKLDATDEEVIYAAKMVGVDSFVSKLDLGYQTFVGEGGNLLSVGQKQLISFARAVLANPRILILDEATSSIDSESEVVIQNATEKLLSDRTSFIVAHRLSTIVNSDLIVMLDMGQIVEMGTHEELLQKRGAYFELYKNQFFKEKGQELEAVL</sequence>